<evidence type="ECO:0000256" key="1">
    <source>
        <dbReference type="ARBA" id="ARBA00006382"/>
    </source>
</evidence>
<dbReference type="PROSITE" id="PS00074">
    <property type="entry name" value="GLFV_DEHYDROGENASE"/>
    <property type="match status" value="1"/>
</dbReference>
<gene>
    <name evidence="5" type="ORF">LCGC14_2884330</name>
</gene>
<keyword evidence="2" id="KW-0560">Oxidoreductase</keyword>
<dbReference type="PANTHER" id="PTHR11606">
    <property type="entry name" value="GLUTAMATE DEHYDROGENASE"/>
    <property type="match status" value="1"/>
</dbReference>
<dbReference type="GO" id="GO:0006538">
    <property type="term" value="P:L-glutamate catabolic process"/>
    <property type="evidence" value="ECO:0007669"/>
    <property type="project" value="TreeGrafter"/>
</dbReference>
<proteinExistence type="inferred from homology"/>
<dbReference type="PANTHER" id="PTHR11606:SF13">
    <property type="entry name" value="GLUTAMATE DEHYDROGENASE 1, MITOCHONDRIAL"/>
    <property type="match status" value="1"/>
</dbReference>
<dbReference type="InterPro" id="IPR033524">
    <property type="entry name" value="Glu/Leu/Phe/Val_DH_AS"/>
</dbReference>
<dbReference type="SUPFAM" id="SSF53223">
    <property type="entry name" value="Aminoacid dehydrogenase-like, N-terminal domain"/>
    <property type="match status" value="1"/>
</dbReference>
<sequence>MTSAQTPPKTLRPDDQGQEAFSVQKTSSEDLNPYHIAQHQFDNAVRYIPDLKAGLRDYLKLPDRVITVEFPIETHDGTVRNFVGYRVLHNRARGPGKGGIRYHPDVTVDEVRALASWMTWKCAVVDVPFGGAKGGVVCNPKELTTADVRKITRRFITALGDNIGPHTDIPAPDVNTNQGTMARIFDTYDMMHPGRNNRGVVTGKPVDMGGSFGRREATARGCLCAAQRALAQGLVEGLDSVEGATVVIQGFGNAGSIAAELFAEAGARIIGVSDSRGGIVCTEGVDPSAALEHKRKTKSVVGLAGTKQVTNEELLTIPCDILIPAALENQIRSDNVDSIRARFVVEAANGPTTPSADRILFKRGIPVLPDILA</sequence>
<dbReference type="InterPro" id="IPR006097">
    <property type="entry name" value="Glu/Leu/Phe/Val/Trp_DH_dimer"/>
</dbReference>
<protein>
    <recommendedName>
        <fullName evidence="4">Glutamate/phenylalanine/leucine/valine/L-tryptophan dehydrogenase C-terminal domain-containing protein</fullName>
    </recommendedName>
</protein>
<feature type="non-terminal residue" evidence="5">
    <location>
        <position position="373"/>
    </location>
</feature>
<evidence type="ECO:0000313" key="5">
    <source>
        <dbReference type="EMBL" id="KKK74382.1"/>
    </source>
</evidence>
<comment type="similarity">
    <text evidence="1">Belongs to the Glu/Leu/Phe/Val dehydrogenases family.</text>
</comment>
<feature type="region of interest" description="Disordered" evidence="3">
    <location>
        <begin position="1"/>
        <end position="20"/>
    </location>
</feature>
<dbReference type="SMART" id="SM00839">
    <property type="entry name" value="ELFV_dehydrog"/>
    <property type="match status" value="1"/>
</dbReference>
<dbReference type="InterPro" id="IPR046346">
    <property type="entry name" value="Aminoacid_DH-like_N_sf"/>
</dbReference>
<feature type="domain" description="Glutamate/phenylalanine/leucine/valine/L-tryptophan dehydrogenase C-terminal" evidence="4">
    <location>
        <begin position="211"/>
        <end position="373"/>
    </location>
</feature>
<dbReference type="PIRSF" id="PIRSF000185">
    <property type="entry name" value="Glu_DH"/>
    <property type="match status" value="1"/>
</dbReference>
<dbReference type="InterPro" id="IPR006096">
    <property type="entry name" value="Glu/Leu/Phe/Val/Trp_DH_C"/>
</dbReference>
<dbReference type="Gene3D" id="3.40.50.10860">
    <property type="entry name" value="Leucine Dehydrogenase, chain A, domain 1"/>
    <property type="match status" value="1"/>
</dbReference>
<comment type="caution">
    <text evidence="5">The sequence shown here is derived from an EMBL/GenBank/DDBJ whole genome shotgun (WGS) entry which is preliminary data.</text>
</comment>
<dbReference type="GO" id="GO:0004352">
    <property type="term" value="F:glutamate dehydrogenase (NAD+) activity"/>
    <property type="evidence" value="ECO:0007669"/>
    <property type="project" value="TreeGrafter"/>
</dbReference>
<accession>A0A0F8XZ91</accession>
<dbReference type="Pfam" id="PF02812">
    <property type="entry name" value="ELFV_dehydrog_N"/>
    <property type="match status" value="1"/>
</dbReference>
<reference evidence="5" key="1">
    <citation type="journal article" date="2015" name="Nature">
        <title>Complex archaea that bridge the gap between prokaryotes and eukaryotes.</title>
        <authorList>
            <person name="Spang A."/>
            <person name="Saw J.H."/>
            <person name="Jorgensen S.L."/>
            <person name="Zaremba-Niedzwiedzka K."/>
            <person name="Martijn J."/>
            <person name="Lind A.E."/>
            <person name="van Eijk R."/>
            <person name="Schleper C."/>
            <person name="Guy L."/>
            <person name="Ettema T.J."/>
        </authorList>
    </citation>
    <scope>NUCLEOTIDE SEQUENCE</scope>
</reference>
<evidence type="ECO:0000256" key="3">
    <source>
        <dbReference type="SAM" id="MobiDB-lite"/>
    </source>
</evidence>
<dbReference type="SUPFAM" id="SSF51735">
    <property type="entry name" value="NAD(P)-binding Rossmann-fold domains"/>
    <property type="match status" value="1"/>
</dbReference>
<dbReference type="PRINTS" id="PR00082">
    <property type="entry name" value="GLFDHDRGNASE"/>
</dbReference>
<dbReference type="EMBL" id="LAZR01056347">
    <property type="protein sequence ID" value="KKK74382.1"/>
    <property type="molecule type" value="Genomic_DNA"/>
</dbReference>
<organism evidence="5">
    <name type="scientific">marine sediment metagenome</name>
    <dbReference type="NCBI Taxonomy" id="412755"/>
    <lineage>
        <taxon>unclassified sequences</taxon>
        <taxon>metagenomes</taxon>
        <taxon>ecological metagenomes</taxon>
    </lineage>
</organism>
<dbReference type="FunFam" id="3.40.50.10860:FF:000003">
    <property type="entry name" value="Glutamate dehydrogenase"/>
    <property type="match status" value="1"/>
</dbReference>
<dbReference type="InterPro" id="IPR006095">
    <property type="entry name" value="Glu/Leu/Phe/Val/Trp_DH"/>
</dbReference>
<dbReference type="InterPro" id="IPR036291">
    <property type="entry name" value="NAD(P)-bd_dom_sf"/>
</dbReference>
<name>A0A0F8XZ91_9ZZZZ</name>
<evidence type="ECO:0000256" key="2">
    <source>
        <dbReference type="ARBA" id="ARBA00023002"/>
    </source>
</evidence>
<dbReference type="Gene3D" id="3.40.50.720">
    <property type="entry name" value="NAD(P)-binding Rossmann-like Domain"/>
    <property type="match status" value="1"/>
</dbReference>
<dbReference type="AlphaFoldDB" id="A0A0F8XZ91"/>
<evidence type="ECO:0000259" key="4">
    <source>
        <dbReference type="SMART" id="SM00839"/>
    </source>
</evidence>
<dbReference type="InterPro" id="IPR014362">
    <property type="entry name" value="Glu_DH"/>
</dbReference>
<dbReference type="Pfam" id="PF00208">
    <property type="entry name" value="ELFV_dehydrog"/>
    <property type="match status" value="1"/>
</dbReference>